<dbReference type="Proteomes" id="UP000290289">
    <property type="component" value="Chromosome 16"/>
</dbReference>
<accession>A0A498HLZ7</accession>
<dbReference type="AlphaFoldDB" id="A0A498HLZ7"/>
<protein>
    <submittedName>
        <fullName evidence="2">Uncharacterized protein</fullName>
    </submittedName>
</protein>
<name>A0A498HLZ7_MALDO</name>
<feature type="region of interest" description="Disordered" evidence="1">
    <location>
        <begin position="1"/>
        <end position="25"/>
    </location>
</feature>
<evidence type="ECO:0000313" key="2">
    <source>
        <dbReference type="EMBL" id="RXH70191.1"/>
    </source>
</evidence>
<proteinExistence type="predicted"/>
<organism evidence="2 3">
    <name type="scientific">Malus domestica</name>
    <name type="common">Apple</name>
    <name type="synonym">Pyrus malus</name>
    <dbReference type="NCBI Taxonomy" id="3750"/>
    <lineage>
        <taxon>Eukaryota</taxon>
        <taxon>Viridiplantae</taxon>
        <taxon>Streptophyta</taxon>
        <taxon>Embryophyta</taxon>
        <taxon>Tracheophyta</taxon>
        <taxon>Spermatophyta</taxon>
        <taxon>Magnoliopsida</taxon>
        <taxon>eudicotyledons</taxon>
        <taxon>Gunneridae</taxon>
        <taxon>Pentapetalae</taxon>
        <taxon>rosids</taxon>
        <taxon>fabids</taxon>
        <taxon>Rosales</taxon>
        <taxon>Rosaceae</taxon>
        <taxon>Amygdaloideae</taxon>
        <taxon>Maleae</taxon>
        <taxon>Malus</taxon>
    </lineage>
</organism>
<reference evidence="2 3" key="1">
    <citation type="submission" date="2018-10" db="EMBL/GenBank/DDBJ databases">
        <title>A high-quality apple genome assembly.</title>
        <authorList>
            <person name="Hu J."/>
        </authorList>
    </citation>
    <scope>NUCLEOTIDE SEQUENCE [LARGE SCALE GENOMIC DNA]</scope>
    <source>
        <strain evidence="3">cv. HFTH1</strain>
        <tissue evidence="2">Young leaf</tissue>
    </source>
</reference>
<gene>
    <name evidence="2" type="ORF">DVH24_007447</name>
</gene>
<sequence>MGGVEGRGNMQWKRGGRGRDWGGTVEVSDGREVKGLGAAISIPTTIPTTVVSSNIRASLNFLSVNAIAADLKAEDSKAAISTSFY</sequence>
<keyword evidence="3" id="KW-1185">Reference proteome</keyword>
<evidence type="ECO:0000256" key="1">
    <source>
        <dbReference type="SAM" id="MobiDB-lite"/>
    </source>
</evidence>
<dbReference type="EMBL" id="RDQH01000342">
    <property type="protein sequence ID" value="RXH70191.1"/>
    <property type="molecule type" value="Genomic_DNA"/>
</dbReference>
<comment type="caution">
    <text evidence="2">The sequence shown here is derived from an EMBL/GenBank/DDBJ whole genome shotgun (WGS) entry which is preliminary data.</text>
</comment>
<evidence type="ECO:0000313" key="3">
    <source>
        <dbReference type="Proteomes" id="UP000290289"/>
    </source>
</evidence>